<keyword evidence="1" id="KW-0812">Transmembrane</keyword>
<organism evidence="2 3">
    <name type="scientific">Gigaspora margarita</name>
    <dbReference type="NCBI Taxonomy" id="4874"/>
    <lineage>
        <taxon>Eukaryota</taxon>
        <taxon>Fungi</taxon>
        <taxon>Fungi incertae sedis</taxon>
        <taxon>Mucoromycota</taxon>
        <taxon>Glomeromycotina</taxon>
        <taxon>Glomeromycetes</taxon>
        <taxon>Diversisporales</taxon>
        <taxon>Gigasporaceae</taxon>
        <taxon>Gigaspora</taxon>
    </lineage>
</organism>
<reference evidence="2 3" key="1">
    <citation type="submission" date="2021-06" db="EMBL/GenBank/DDBJ databases">
        <authorList>
            <person name="Kallberg Y."/>
            <person name="Tangrot J."/>
            <person name="Rosling A."/>
        </authorList>
    </citation>
    <scope>NUCLEOTIDE SEQUENCE [LARGE SCALE GENOMIC DNA]</scope>
    <source>
        <strain evidence="2 3">120-4 pot B 10/14</strain>
    </source>
</reference>
<dbReference type="Proteomes" id="UP000789901">
    <property type="component" value="Unassembled WGS sequence"/>
</dbReference>
<proteinExistence type="predicted"/>
<keyword evidence="1" id="KW-0472">Membrane</keyword>
<evidence type="ECO:0000313" key="2">
    <source>
        <dbReference type="EMBL" id="CAG8841968.1"/>
    </source>
</evidence>
<feature type="non-terminal residue" evidence="2">
    <location>
        <position position="1"/>
    </location>
</feature>
<evidence type="ECO:0000256" key="1">
    <source>
        <dbReference type="SAM" id="Phobius"/>
    </source>
</evidence>
<feature type="transmembrane region" description="Helical" evidence="1">
    <location>
        <begin position="31"/>
        <end position="52"/>
    </location>
</feature>
<dbReference type="EMBL" id="CAJVQB010067500">
    <property type="protein sequence ID" value="CAG8841968.1"/>
    <property type="molecule type" value="Genomic_DNA"/>
</dbReference>
<evidence type="ECO:0000313" key="3">
    <source>
        <dbReference type="Proteomes" id="UP000789901"/>
    </source>
</evidence>
<name>A0ABN7WWE8_GIGMA</name>
<keyword evidence="1" id="KW-1133">Transmembrane helix</keyword>
<accession>A0ABN7WWE8</accession>
<keyword evidence="3" id="KW-1185">Reference proteome</keyword>
<gene>
    <name evidence="2" type="ORF">GMARGA_LOCUS35731</name>
</gene>
<comment type="caution">
    <text evidence="2">The sequence shown here is derived from an EMBL/GenBank/DDBJ whole genome shotgun (WGS) entry which is preliminary data.</text>
</comment>
<sequence>KMPGGPEDLIPNIMQASRTPSFPNYAPTDPVGGAIAIASFVGHVFIFIVAACKEKEKRN</sequence>
<protein>
    <submittedName>
        <fullName evidence="2">17811_t:CDS:1</fullName>
    </submittedName>
</protein>